<keyword evidence="2 5" id="KW-0645">Protease</keyword>
<feature type="active site" description="Charge relay system" evidence="5">
    <location>
        <position position="405"/>
    </location>
</feature>
<dbReference type="STRING" id="1246581.A0A2H9TIE2"/>
<feature type="active site" description="Charge relay system" evidence="5">
    <location>
        <position position="372"/>
    </location>
</feature>
<feature type="compositionally biased region" description="Polar residues" evidence="6">
    <location>
        <begin position="143"/>
        <end position="156"/>
    </location>
</feature>
<feature type="region of interest" description="Disordered" evidence="6">
    <location>
        <begin position="70"/>
        <end position="156"/>
    </location>
</feature>
<dbReference type="InterPro" id="IPR050131">
    <property type="entry name" value="Peptidase_S8_subtilisin-like"/>
</dbReference>
<dbReference type="InterPro" id="IPR023828">
    <property type="entry name" value="Peptidase_S8_Ser-AS"/>
</dbReference>
<dbReference type="SUPFAM" id="SSF52743">
    <property type="entry name" value="Subtilisin-like"/>
    <property type="match status" value="1"/>
</dbReference>
<accession>A0A2H9TIE2</accession>
<dbReference type="GO" id="GO:0006508">
    <property type="term" value="P:proteolysis"/>
    <property type="evidence" value="ECO:0007669"/>
    <property type="project" value="UniProtKB-KW"/>
</dbReference>
<keyword evidence="11" id="KW-1185">Reference proteome</keyword>
<dbReference type="InterPro" id="IPR015500">
    <property type="entry name" value="Peptidase_S8_subtilisin-rel"/>
</dbReference>
<evidence type="ECO:0000256" key="7">
    <source>
        <dbReference type="SAM" id="Phobius"/>
    </source>
</evidence>
<gene>
    <name evidence="10" type="ORF">PSACC_02611</name>
</gene>
<dbReference type="GO" id="GO:0004252">
    <property type="term" value="F:serine-type endopeptidase activity"/>
    <property type="evidence" value="ECO:0007669"/>
    <property type="project" value="UniProtKB-UniRule"/>
</dbReference>
<evidence type="ECO:0000313" key="11">
    <source>
        <dbReference type="Proteomes" id="UP000240830"/>
    </source>
</evidence>
<dbReference type="InterPro" id="IPR037045">
    <property type="entry name" value="S8pro/Inhibitor_I9_sf"/>
</dbReference>
<reference evidence="10 11" key="1">
    <citation type="submission" date="2016-10" db="EMBL/GenBank/DDBJ databases">
        <title>The genome of Paramicrosporidium saccamoebae is the missing link in understanding Cryptomycota and Microsporidia evolution.</title>
        <authorList>
            <person name="Quandt C.A."/>
            <person name="Beaudet D."/>
            <person name="Corsaro D."/>
            <person name="Michel R."/>
            <person name="Corradi N."/>
            <person name="James T."/>
        </authorList>
    </citation>
    <scope>NUCLEOTIDE SEQUENCE [LARGE SCALE GENOMIC DNA]</scope>
    <source>
        <strain evidence="10 11">KSL3</strain>
    </source>
</reference>
<keyword evidence="4 5" id="KW-0720">Serine protease</keyword>
<evidence type="ECO:0000313" key="10">
    <source>
        <dbReference type="EMBL" id="PJF17531.1"/>
    </source>
</evidence>
<evidence type="ECO:0000259" key="9">
    <source>
        <dbReference type="Pfam" id="PF00082"/>
    </source>
</evidence>
<feature type="compositionally biased region" description="Polar residues" evidence="6">
    <location>
        <begin position="93"/>
        <end position="106"/>
    </location>
</feature>
<evidence type="ECO:0000256" key="4">
    <source>
        <dbReference type="ARBA" id="ARBA00022825"/>
    </source>
</evidence>
<organism evidence="10 11">
    <name type="scientific">Paramicrosporidium saccamoebae</name>
    <dbReference type="NCBI Taxonomy" id="1246581"/>
    <lineage>
        <taxon>Eukaryota</taxon>
        <taxon>Fungi</taxon>
        <taxon>Fungi incertae sedis</taxon>
        <taxon>Cryptomycota</taxon>
        <taxon>Cryptomycota incertae sedis</taxon>
        <taxon>Paramicrosporidium</taxon>
    </lineage>
</organism>
<dbReference type="PANTHER" id="PTHR43806">
    <property type="entry name" value="PEPTIDASE S8"/>
    <property type="match status" value="1"/>
</dbReference>
<dbReference type="PROSITE" id="PS00137">
    <property type="entry name" value="SUBTILASE_HIS"/>
    <property type="match status" value="1"/>
</dbReference>
<comment type="similarity">
    <text evidence="1 5">Belongs to the peptidase S8 family.</text>
</comment>
<dbReference type="Gene3D" id="3.40.50.200">
    <property type="entry name" value="Peptidase S8/S53 domain"/>
    <property type="match status" value="1"/>
</dbReference>
<dbReference type="Proteomes" id="UP000240830">
    <property type="component" value="Unassembled WGS sequence"/>
</dbReference>
<feature type="transmembrane region" description="Helical" evidence="7">
    <location>
        <begin position="647"/>
        <end position="669"/>
    </location>
</feature>
<evidence type="ECO:0000256" key="3">
    <source>
        <dbReference type="ARBA" id="ARBA00022801"/>
    </source>
</evidence>
<dbReference type="Pfam" id="PF00082">
    <property type="entry name" value="Peptidase_S8"/>
    <property type="match status" value="1"/>
</dbReference>
<feature type="domain" description="Peptidase S8/S53" evidence="9">
    <location>
        <begin position="363"/>
        <end position="593"/>
    </location>
</feature>
<feature type="chain" id="PRO_5014145626" evidence="8">
    <location>
        <begin position="34"/>
        <end position="689"/>
    </location>
</feature>
<dbReference type="PROSITE" id="PS51257">
    <property type="entry name" value="PROKAR_LIPOPROTEIN"/>
    <property type="match status" value="1"/>
</dbReference>
<feature type="compositionally biased region" description="Low complexity" evidence="6">
    <location>
        <begin position="111"/>
        <end position="142"/>
    </location>
</feature>
<evidence type="ECO:0000256" key="1">
    <source>
        <dbReference type="ARBA" id="ARBA00011073"/>
    </source>
</evidence>
<proteinExistence type="inferred from homology"/>
<dbReference type="InterPro" id="IPR034193">
    <property type="entry name" value="PCSK9_ProteinaseK-like"/>
</dbReference>
<dbReference type="PROSITE" id="PS51892">
    <property type="entry name" value="SUBTILASE"/>
    <property type="match status" value="1"/>
</dbReference>
<keyword evidence="7" id="KW-0472">Membrane</keyword>
<comment type="caution">
    <text evidence="10">The sequence shown here is derived from an EMBL/GenBank/DDBJ whole genome shotgun (WGS) entry which is preliminary data.</text>
</comment>
<dbReference type="InterPro" id="IPR036852">
    <property type="entry name" value="Peptidase_S8/S53_dom_sf"/>
</dbReference>
<keyword evidence="7" id="KW-1133">Transmembrane helix</keyword>
<dbReference type="CDD" id="cd04077">
    <property type="entry name" value="Peptidases_S8_PCSK9_ProteinaseK_like"/>
    <property type="match status" value="1"/>
</dbReference>
<keyword evidence="8" id="KW-0732">Signal</keyword>
<dbReference type="OrthoDB" id="206201at2759"/>
<feature type="signal peptide" evidence="8">
    <location>
        <begin position="1"/>
        <end position="33"/>
    </location>
</feature>
<evidence type="ECO:0000256" key="5">
    <source>
        <dbReference type="PROSITE-ProRule" id="PRU01240"/>
    </source>
</evidence>
<evidence type="ECO:0000256" key="6">
    <source>
        <dbReference type="SAM" id="MobiDB-lite"/>
    </source>
</evidence>
<dbReference type="PROSITE" id="PS00138">
    <property type="entry name" value="SUBTILASE_SER"/>
    <property type="match status" value="1"/>
</dbReference>
<dbReference type="EMBL" id="MTSL01000169">
    <property type="protein sequence ID" value="PJF17531.1"/>
    <property type="molecule type" value="Genomic_DNA"/>
</dbReference>
<keyword evidence="7" id="KW-0812">Transmembrane</keyword>
<evidence type="ECO:0000256" key="8">
    <source>
        <dbReference type="SAM" id="SignalP"/>
    </source>
</evidence>
<feature type="active site" description="Charge relay system" evidence="5">
    <location>
        <position position="560"/>
    </location>
</feature>
<sequence>MLKDSRRQSGHTSMHWYMLAVLLLACVIPVVNVLPTGSNKATKDKVRGKMGLEIWNDGISSMHRAIKKVTGDEERINGPPLNSPAERPDDQSPYGSLNSTQSASQQESDKTTMFSEMSSSTTVQSSSETTSSSSSTELSKTSAMTSVTQSRPMQETSSILKATAEIKSSFVTQEALRVHDTSFSVLPDIQKLLGQGDFAGIFEKKLVNAAGDAMSMSSILNGTMSEQNLDENLYVEAVSFRKGKPFLYTGTTKLRTRRNCYIIKAKDDLDEGTRSKIKQVLVTLGGQIMYDYMAKGLHGFSVCFPTKQLPLSLLKSITPLAWMERDQFSSVEYVQEDAPWQLPRMNDPESPLVGSPYHFNATGKGVNVYTVDSGVMVDHPEFGGRAKLGFSIFGTGNFPNDCAGHGTQVASVIAGTNVGVAKLANIISCQVLDCEGQGENSSVLAALNWIIDNHVKPAVINMSVGGPKSPTVDAAVLAAVNRGVGVIVAAGNSMIDACTLSPSGVDAAMVVGASDADLARADFSNYGSCVDLFAPGRHVIAAALPSQSTKNGFTFVSGTSLSAPLVTGLYALLLEQNPEKSPAELKNAIVAASAIGFMKEKTLMGSPNVLAQAPAQTQNTDYAITYLPMGTLPVFGSPSSGPGTAEIGLIIAAAIIAVIFILGAIGVYLKRLRDKKRESDAAKFSSAFQ</sequence>
<dbReference type="GO" id="GO:0005615">
    <property type="term" value="C:extracellular space"/>
    <property type="evidence" value="ECO:0007669"/>
    <property type="project" value="TreeGrafter"/>
</dbReference>
<evidence type="ECO:0000256" key="2">
    <source>
        <dbReference type="ARBA" id="ARBA00022670"/>
    </source>
</evidence>
<dbReference type="Gene3D" id="3.30.70.80">
    <property type="entry name" value="Peptidase S8 propeptide/proteinase inhibitor I9"/>
    <property type="match status" value="1"/>
</dbReference>
<dbReference type="PRINTS" id="PR00723">
    <property type="entry name" value="SUBTILISIN"/>
</dbReference>
<dbReference type="InterPro" id="IPR000209">
    <property type="entry name" value="Peptidase_S8/S53_dom"/>
</dbReference>
<protein>
    <submittedName>
        <fullName evidence="10">Peptidase S8, subtilisin-related domain-containing protein</fullName>
    </submittedName>
</protein>
<dbReference type="InterPro" id="IPR022398">
    <property type="entry name" value="Peptidase_S8_His-AS"/>
</dbReference>
<dbReference type="AlphaFoldDB" id="A0A2H9TIE2"/>
<dbReference type="SUPFAM" id="SSF54897">
    <property type="entry name" value="Protease propeptides/inhibitors"/>
    <property type="match status" value="1"/>
</dbReference>
<dbReference type="PANTHER" id="PTHR43806:SF11">
    <property type="entry name" value="CEREVISIN-RELATED"/>
    <property type="match status" value="1"/>
</dbReference>
<name>A0A2H9TIE2_9FUNG</name>
<keyword evidence="3 5" id="KW-0378">Hydrolase</keyword>
<dbReference type="FunFam" id="3.40.50.200:FF:000016">
    <property type="entry name" value="Proprotein convertase subtilisin/kexin type 9"/>
    <property type="match status" value="1"/>
</dbReference>